<evidence type="ECO:0000313" key="2">
    <source>
        <dbReference type="EMBL" id="NEL56713.1"/>
    </source>
</evidence>
<protein>
    <submittedName>
        <fullName evidence="2">Uncharacterized protein</fullName>
    </submittedName>
</protein>
<dbReference type="AlphaFoldDB" id="A0A7K3WMF1"/>
<organism evidence="2 3">
    <name type="scientific">Goekera deserti</name>
    <dbReference type="NCBI Taxonomy" id="2497753"/>
    <lineage>
        <taxon>Bacteria</taxon>
        <taxon>Bacillati</taxon>
        <taxon>Actinomycetota</taxon>
        <taxon>Actinomycetes</taxon>
        <taxon>Geodermatophilales</taxon>
        <taxon>Geodermatophilaceae</taxon>
        <taxon>Goekera</taxon>
    </lineage>
</organism>
<keyword evidence="1" id="KW-0732">Signal</keyword>
<sequence length="68" mass="7306">MKHVLIALLIATAALNIAHAKSFKGSTARPSNAQETFQCIEAGLENGDSKADIAWSCNVDIEEIADYE</sequence>
<dbReference type="Proteomes" id="UP000470470">
    <property type="component" value="Unassembled WGS sequence"/>
</dbReference>
<evidence type="ECO:0000313" key="3">
    <source>
        <dbReference type="Proteomes" id="UP000470470"/>
    </source>
</evidence>
<name>A0A7K3WMF1_9ACTN</name>
<evidence type="ECO:0000256" key="1">
    <source>
        <dbReference type="SAM" id="SignalP"/>
    </source>
</evidence>
<gene>
    <name evidence="2" type="ORF">G1H19_22350</name>
</gene>
<comment type="caution">
    <text evidence="2">The sequence shown here is derived from an EMBL/GenBank/DDBJ whole genome shotgun (WGS) entry which is preliminary data.</text>
</comment>
<feature type="chain" id="PRO_5029891951" evidence="1">
    <location>
        <begin position="21"/>
        <end position="68"/>
    </location>
</feature>
<feature type="signal peptide" evidence="1">
    <location>
        <begin position="1"/>
        <end position="20"/>
    </location>
</feature>
<dbReference type="RefSeq" id="WP_163638900.1">
    <property type="nucleotide sequence ID" value="NZ_JAAGWK010000052.1"/>
</dbReference>
<reference evidence="2 3" key="1">
    <citation type="submission" date="2020-02" db="EMBL/GenBank/DDBJ databases">
        <title>The whole genome sequence of CPCC 205119.</title>
        <authorList>
            <person name="Jiang Z."/>
        </authorList>
    </citation>
    <scope>NUCLEOTIDE SEQUENCE [LARGE SCALE GENOMIC DNA]</scope>
    <source>
        <strain evidence="2 3">CPCC 205119</strain>
    </source>
</reference>
<keyword evidence="3" id="KW-1185">Reference proteome</keyword>
<accession>A0A7K3WMF1</accession>
<dbReference type="EMBL" id="JAAGWK010000052">
    <property type="protein sequence ID" value="NEL56713.1"/>
    <property type="molecule type" value="Genomic_DNA"/>
</dbReference>
<proteinExistence type="predicted"/>